<evidence type="ECO:0000256" key="1">
    <source>
        <dbReference type="SAM" id="MobiDB-lite"/>
    </source>
</evidence>
<feature type="region of interest" description="Disordered" evidence="1">
    <location>
        <begin position="98"/>
        <end position="120"/>
    </location>
</feature>
<accession>A0A0H5QEV7</accession>
<protein>
    <recommendedName>
        <fullName evidence="3">Chromo domain-containing protein</fullName>
    </recommendedName>
</protein>
<name>A0A0H5QEV7_9EUKA</name>
<evidence type="ECO:0008006" key="3">
    <source>
        <dbReference type="Google" id="ProtNLM"/>
    </source>
</evidence>
<dbReference type="InterPro" id="IPR016197">
    <property type="entry name" value="Chromo-like_dom_sf"/>
</dbReference>
<dbReference type="AlphaFoldDB" id="A0A0H5QEV7"/>
<reference evidence="2" key="1">
    <citation type="submission" date="2015-04" db="EMBL/GenBank/DDBJ databases">
        <title>The genome sequence of the plant pathogenic Rhizarian Plasmodiophora brassicae reveals insights in its biotrophic life cycle and the origin of chitin synthesis.</title>
        <authorList>
            <person name="Schwelm A."/>
            <person name="Fogelqvist J."/>
            <person name="Knaust A."/>
            <person name="Julke S."/>
            <person name="Lilja T."/>
            <person name="Dhandapani V."/>
            <person name="Bonilla-Rosso G."/>
            <person name="Karlsson M."/>
            <person name="Shevchenko A."/>
            <person name="Choi S.R."/>
            <person name="Kim H.G."/>
            <person name="Park J.Y."/>
            <person name="Lim Y.P."/>
            <person name="Ludwig-Muller J."/>
            <person name="Dixelius C."/>
        </authorList>
    </citation>
    <scope>NUCLEOTIDE SEQUENCE</scope>
    <source>
        <tissue evidence="2">Potato root galls</tissue>
    </source>
</reference>
<evidence type="ECO:0000313" key="2">
    <source>
        <dbReference type="EMBL" id="CRZ00480.1"/>
    </source>
</evidence>
<dbReference type="EMBL" id="HACM01000038">
    <property type="protein sequence ID" value="CRZ00480.1"/>
    <property type="molecule type" value="Transcribed_RNA"/>
</dbReference>
<dbReference type="Gene3D" id="2.40.50.40">
    <property type="match status" value="1"/>
</dbReference>
<organism evidence="2">
    <name type="scientific">Spongospora subterranea</name>
    <dbReference type="NCBI Taxonomy" id="70186"/>
    <lineage>
        <taxon>Eukaryota</taxon>
        <taxon>Sar</taxon>
        <taxon>Rhizaria</taxon>
        <taxon>Endomyxa</taxon>
        <taxon>Phytomyxea</taxon>
        <taxon>Plasmodiophorida</taxon>
        <taxon>Plasmodiophoridae</taxon>
        <taxon>Spongospora</taxon>
    </lineage>
</organism>
<feature type="compositionally biased region" description="Basic and acidic residues" evidence="1">
    <location>
        <begin position="98"/>
        <end position="107"/>
    </location>
</feature>
<sequence length="120" mass="13665">MTCISDPATSIFTTAQCVPRPLPKEILQAKSQNRQQPPPPPIILNFPEDLLFIVKEVLDSRYCRNQLQFIDWQGYPVSDRTLEPARTLGATGGLDREIERFQAKYPDKPGPANRRSRRSV</sequence>
<dbReference type="SUPFAM" id="SSF54160">
    <property type="entry name" value="Chromo domain-like"/>
    <property type="match status" value="1"/>
</dbReference>
<proteinExistence type="predicted"/>